<evidence type="ECO:0000313" key="2">
    <source>
        <dbReference type="EMBL" id="GGD83505.1"/>
    </source>
</evidence>
<evidence type="ECO:0000313" key="3">
    <source>
        <dbReference type="Proteomes" id="UP000629365"/>
    </source>
</evidence>
<evidence type="ECO:0000259" key="1">
    <source>
        <dbReference type="Pfam" id="PF14534"/>
    </source>
</evidence>
<dbReference type="Proteomes" id="UP000629365">
    <property type="component" value="Unassembled WGS sequence"/>
</dbReference>
<reference evidence="3" key="1">
    <citation type="journal article" date="2019" name="Int. J. Syst. Evol. Microbiol.">
        <title>The Global Catalogue of Microorganisms (GCM) 10K type strain sequencing project: providing services to taxonomists for standard genome sequencing and annotation.</title>
        <authorList>
            <consortium name="The Broad Institute Genomics Platform"/>
            <consortium name="The Broad Institute Genome Sequencing Center for Infectious Disease"/>
            <person name="Wu L."/>
            <person name="Ma J."/>
        </authorList>
    </citation>
    <scope>NUCLEOTIDE SEQUENCE [LARGE SCALE GENOMIC DNA]</scope>
    <source>
        <strain evidence="3">CCM 7640</strain>
    </source>
</reference>
<accession>A0ABQ1RX15</accession>
<comment type="caution">
    <text evidence="2">The sequence shown here is derived from an EMBL/GenBank/DDBJ whole genome shotgun (WGS) entry which is preliminary data.</text>
</comment>
<dbReference type="NCBIfam" id="TIGR02246">
    <property type="entry name" value="SgcJ/EcaC family oxidoreductase"/>
    <property type="match status" value="1"/>
</dbReference>
<protein>
    <recommendedName>
        <fullName evidence="1">DUF4440 domain-containing protein</fullName>
    </recommendedName>
</protein>
<dbReference type="InterPro" id="IPR032710">
    <property type="entry name" value="NTF2-like_dom_sf"/>
</dbReference>
<sequence>METVKTPPAIAETLERMRRAWDAGDATAFAQEFTEDATYVIFAGIVSRGRDEIRADHVPVLEKWQRGTRMSMNVLDVRVYGGDVAVVLTDGGIGKGSHIRHDKVQTYTLVREGDRWLCAAFQNTKRNRLFAAINARAKKQPAAA</sequence>
<feature type="domain" description="DUF4440" evidence="1">
    <location>
        <begin position="10"/>
        <end position="117"/>
    </location>
</feature>
<dbReference type="EMBL" id="BMCM01000004">
    <property type="protein sequence ID" value="GGD83505.1"/>
    <property type="molecule type" value="Genomic_DNA"/>
</dbReference>
<keyword evidence="3" id="KW-1185">Reference proteome</keyword>
<dbReference type="InterPro" id="IPR011944">
    <property type="entry name" value="Steroid_delta5-4_isomerase"/>
</dbReference>
<gene>
    <name evidence="2" type="ORF">GCM10007269_28010</name>
</gene>
<proteinExistence type="predicted"/>
<dbReference type="InterPro" id="IPR027843">
    <property type="entry name" value="DUF4440"/>
</dbReference>
<organism evidence="2 3">
    <name type="scientific">Microbacterium murale</name>
    <dbReference type="NCBI Taxonomy" id="1081040"/>
    <lineage>
        <taxon>Bacteria</taxon>
        <taxon>Bacillati</taxon>
        <taxon>Actinomycetota</taxon>
        <taxon>Actinomycetes</taxon>
        <taxon>Micrococcales</taxon>
        <taxon>Microbacteriaceae</taxon>
        <taxon>Microbacterium</taxon>
    </lineage>
</organism>
<dbReference type="Pfam" id="PF14534">
    <property type="entry name" value="DUF4440"/>
    <property type="match status" value="1"/>
</dbReference>
<dbReference type="RefSeq" id="WP_188437183.1">
    <property type="nucleotide sequence ID" value="NZ_BMCM01000004.1"/>
</dbReference>
<name>A0ABQ1RX15_9MICO</name>
<dbReference type="Gene3D" id="3.10.450.50">
    <property type="match status" value="1"/>
</dbReference>
<dbReference type="SUPFAM" id="SSF54427">
    <property type="entry name" value="NTF2-like"/>
    <property type="match status" value="1"/>
</dbReference>